<dbReference type="EMBL" id="CACVAY010000103">
    <property type="protein sequence ID" value="CAA6821077.1"/>
    <property type="molecule type" value="Genomic_DNA"/>
</dbReference>
<reference evidence="3" key="1">
    <citation type="submission" date="2020-01" db="EMBL/GenBank/DDBJ databases">
        <authorList>
            <person name="Meier V. D."/>
            <person name="Meier V D."/>
        </authorList>
    </citation>
    <scope>NUCLEOTIDE SEQUENCE</scope>
    <source>
        <strain evidence="3">HLG_WM_MAG_07</strain>
    </source>
</reference>
<dbReference type="PANTHER" id="PTHR23028">
    <property type="entry name" value="ACETYLTRANSFERASE"/>
    <property type="match status" value="1"/>
</dbReference>
<dbReference type="AlphaFoldDB" id="A0A6S6TSF5"/>
<evidence type="ECO:0000313" key="3">
    <source>
        <dbReference type="EMBL" id="CAA6821077.1"/>
    </source>
</evidence>
<feature type="transmembrane region" description="Helical" evidence="1">
    <location>
        <begin position="191"/>
        <end position="212"/>
    </location>
</feature>
<feature type="transmembrane region" description="Helical" evidence="1">
    <location>
        <begin position="328"/>
        <end position="346"/>
    </location>
</feature>
<dbReference type="InterPro" id="IPR002656">
    <property type="entry name" value="Acyl_transf_3_dom"/>
</dbReference>
<name>A0A6S6TSF5_9GAMM</name>
<dbReference type="GO" id="GO:0016747">
    <property type="term" value="F:acyltransferase activity, transferring groups other than amino-acyl groups"/>
    <property type="evidence" value="ECO:0007669"/>
    <property type="project" value="InterPro"/>
</dbReference>
<feature type="transmembrane region" description="Helical" evidence="1">
    <location>
        <begin position="250"/>
        <end position="276"/>
    </location>
</feature>
<feature type="transmembrane region" description="Helical" evidence="1">
    <location>
        <begin position="288"/>
        <end position="308"/>
    </location>
</feature>
<organism evidence="3">
    <name type="scientific">uncultured Thiotrichaceae bacterium</name>
    <dbReference type="NCBI Taxonomy" id="298394"/>
    <lineage>
        <taxon>Bacteria</taxon>
        <taxon>Pseudomonadati</taxon>
        <taxon>Pseudomonadota</taxon>
        <taxon>Gammaproteobacteria</taxon>
        <taxon>Thiotrichales</taxon>
        <taxon>Thiotrichaceae</taxon>
        <taxon>environmental samples</taxon>
    </lineage>
</organism>
<dbReference type="InterPro" id="IPR050879">
    <property type="entry name" value="Acyltransferase_3"/>
</dbReference>
<keyword evidence="1" id="KW-0472">Membrane</keyword>
<dbReference type="GO" id="GO:0016020">
    <property type="term" value="C:membrane"/>
    <property type="evidence" value="ECO:0007669"/>
    <property type="project" value="TreeGrafter"/>
</dbReference>
<sequence>MHLNQITFTRFLAALTVVFFHYGSEVFPANIPFFGQAFQAGPIAVNYFYLLSGFIMAIAYFSADQSKTLNKKRYWIARFARIYPVYLLALLLVAAGKFKDPGFTTDLLLNLSLLQAWIPGYPLSLNSPGWSLSVEAFFYAAFPFILIFIQRIGLKKVTLLALLLWFTTQLIHTYWLNSTAYQAKNLVHDAIYYHPLMHINAFILGVVVGAYFKQNSQKIETTFGQYSNVILFVSSAILILLLAQPQPAKIAILNLDIALTNGLIGPLFLLFIVALAINKGVIAKTLNLPILILLGEASYSLYILQRPVYGIYDRTIGKYLAIPEAAHFYLYLVVLIAISIASYKLFETPLREYIKKIAK</sequence>
<feature type="transmembrane region" description="Helical" evidence="1">
    <location>
        <begin position="224"/>
        <end position="244"/>
    </location>
</feature>
<feature type="domain" description="Acyltransferase 3" evidence="2">
    <location>
        <begin position="5"/>
        <end position="343"/>
    </location>
</feature>
<evidence type="ECO:0000256" key="1">
    <source>
        <dbReference type="SAM" id="Phobius"/>
    </source>
</evidence>
<accession>A0A6S6TSF5</accession>
<keyword evidence="1" id="KW-0812">Transmembrane</keyword>
<feature type="transmembrane region" description="Helical" evidence="1">
    <location>
        <begin position="44"/>
        <end position="63"/>
    </location>
</feature>
<feature type="transmembrane region" description="Helical" evidence="1">
    <location>
        <begin position="75"/>
        <end position="95"/>
    </location>
</feature>
<evidence type="ECO:0000259" key="2">
    <source>
        <dbReference type="Pfam" id="PF01757"/>
    </source>
</evidence>
<feature type="transmembrane region" description="Helical" evidence="1">
    <location>
        <begin position="157"/>
        <end position="176"/>
    </location>
</feature>
<dbReference type="PANTHER" id="PTHR23028:SF53">
    <property type="entry name" value="ACYL_TRANSF_3 DOMAIN-CONTAINING PROTEIN"/>
    <property type="match status" value="1"/>
</dbReference>
<gene>
    <name evidence="3" type="ORF">HELGO_WM6015</name>
</gene>
<feature type="transmembrane region" description="Helical" evidence="1">
    <location>
        <begin position="130"/>
        <end position="150"/>
    </location>
</feature>
<keyword evidence="1" id="KW-1133">Transmembrane helix</keyword>
<dbReference type="Pfam" id="PF01757">
    <property type="entry name" value="Acyl_transf_3"/>
    <property type="match status" value="1"/>
</dbReference>
<protein>
    <recommendedName>
        <fullName evidence="2">Acyltransferase 3 domain-containing protein</fullName>
    </recommendedName>
</protein>
<dbReference type="GO" id="GO:0009103">
    <property type="term" value="P:lipopolysaccharide biosynthetic process"/>
    <property type="evidence" value="ECO:0007669"/>
    <property type="project" value="TreeGrafter"/>
</dbReference>
<proteinExistence type="predicted"/>